<dbReference type="PANTHER" id="PTHR30525:SF0">
    <property type="entry name" value="1-DEOXY-D-XYLULOSE 5-PHOSPHATE REDUCTOISOMERASE, CHLOROPLASTIC"/>
    <property type="match status" value="1"/>
</dbReference>
<keyword evidence="11" id="KW-0720">Serine protease</keyword>
<sequence length="679" mass="73978">MRGAVLKKWVGAVRDRAGARNPRLTYVPTALYAANASSRLSPGQQRQKARRDAKQRRDEVCAALGRTCEAATLDLFDGSIEHGSWPRDASDAILSADCVFLDGGNTFWLRACLDAYWDLMRSTSAVYVGVSAGAIVAGTSVSTALWKGWDDETVAPPRDWAQEPGMGLVPYAIFPHYDDDDWGALVERRKVGLAEDLLLLDEHGGLVVDDDRGCYYHYPQTRRRHVRMSVDITNRGYVRVESEAPTVSYPRAAPVLDVESLRKPSEVEDTWERRIAVLGSTGSIGTQTLDFARARPDRFRVVALCAGSNFELLARQAIEFRDAVQIVGLSDASKAADLKEALGDLEVEVVVGPDAATACATARDADVVVTGVVGCAGLAPTVAAISAGKDIALANKETLIAGGPAILPLLKKHGVAMTPADSEHSAIFQCLQGVPAGALRKIILTASGGAFRDLSAEDLAAADPAWVRTKATTHPNWDMGAKITVDSATMMNKGLEVIEAHYLFGAAYDDIDVVVHPQSIIHSAVELQDNSVIAQCGWPDMRLPLLYSVSWPHRLRMPADQWERRFNFVELGSMTFKAPDNGKYPCIGLAYAAGRVGGTMTACLNAANEMANQMFRENTGLDYFDIPRVIEKAMDDHKADFLQAPTLDDIIHVDAWARDRVRREADDNLRAPRHHFVAK</sequence>
<comment type="similarity">
    <text evidence="5">Belongs to the peptidase S51 family.</text>
</comment>
<dbReference type="HAMAP" id="MF_00183">
    <property type="entry name" value="DXP_reductoisom"/>
    <property type="match status" value="1"/>
</dbReference>
<name>A0AAD7XRU7_9STRA</name>
<dbReference type="FunFam" id="3.40.50.720:FF:000045">
    <property type="entry name" value="1-deoxy-D-xylulose 5-phosphate reductoisomerase"/>
    <property type="match status" value="1"/>
</dbReference>
<dbReference type="InterPro" id="IPR003821">
    <property type="entry name" value="DXP_reductoisomerase"/>
</dbReference>
<keyword evidence="10" id="KW-0378">Hydrolase</keyword>
<dbReference type="GO" id="GO:0030604">
    <property type="term" value="F:1-deoxy-D-xylulose-5-phosphate reductoisomerase activity"/>
    <property type="evidence" value="ECO:0007669"/>
    <property type="project" value="UniProtKB-EC"/>
</dbReference>
<accession>A0AAD7XRU7</accession>
<dbReference type="InterPro" id="IPR013512">
    <property type="entry name" value="DXP_reductoisomerase_N"/>
</dbReference>
<evidence type="ECO:0000256" key="3">
    <source>
        <dbReference type="ARBA" id="ARBA00004467"/>
    </source>
</evidence>
<evidence type="ECO:0000313" key="23">
    <source>
        <dbReference type="Proteomes" id="UP001230188"/>
    </source>
</evidence>
<keyword evidence="12" id="KW-0521">NADP</keyword>
<evidence type="ECO:0000256" key="16">
    <source>
        <dbReference type="ARBA" id="ARBA00023229"/>
    </source>
</evidence>
<feature type="domain" description="1-deoxy-D-xylulose 5-phosphate reductoisomerase C-terminal" evidence="20">
    <location>
        <begin position="418"/>
        <end position="504"/>
    </location>
</feature>
<comment type="similarity">
    <text evidence="6">Belongs to the DXR family.</text>
</comment>
<evidence type="ECO:0000256" key="2">
    <source>
        <dbReference type="ARBA" id="ARBA00001946"/>
    </source>
</evidence>
<dbReference type="Gene3D" id="1.10.1740.10">
    <property type="match status" value="1"/>
</dbReference>
<evidence type="ECO:0000259" key="21">
    <source>
        <dbReference type="Pfam" id="PF13288"/>
    </source>
</evidence>
<dbReference type="GO" id="GO:0051484">
    <property type="term" value="P:isopentenyl diphosphate biosynthetic process, methylerythritol 4-phosphate pathway involved in terpenoid biosynthetic process"/>
    <property type="evidence" value="ECO:0007669"/>
    <property type="project" value="TreeGrafter"/>
</dbReference>
<dbReference type="Pfam" id="PF08436">
    <property type="entry name" value="DXP_redisom_C"/>
    <property type="match status" value="1"/>
</dbReference>
<dbReference type="GO" id="GO:0030145">
    <property type="term" value="F:manganese ion binding"/>
    <property type="evidence" value="ECO:0007669"/>
    <property type="project" value="TreeGrafter"/>
</dbReference>
<evidence type="ECO:0000256" key="1">
    <source>
        <dbReference type="ARBA" id="ARBA00001936"/>
    </source>
</evidence>
<dbReference type="Pfam" id="PF02670">
    <property type="entry name" value="DXP_reductoisom"/>
    <property type="match status" value="1"/>
</dbReference>
<dbReference type="Gene3D" id="3.40.50.880">
    <property type="match status" value="1"/>
</dbReference>
<evidence type="ECO:0000256" key="6">
    <source>
        <dbReference type="ARBA" id="ARBA00006825"/>
    </source>
</evidence>
<evidence type="ECO:0000256" key="14">
    <source>
        <dbReference type="ARBA" id="ARBA00023002"/>
    </source>
</evidence>
<dbReference type="PANTHER" id="PTHR30525">
    <property type="entry name" value="1-DEOXY-D-XYLULOSE 5-PHOSPHATE REDUCTOISOMERASE"/>
    <property type="match status" value="1"/>
</dbReference>
<comment type="cofactor">
    <cofactor evidence="2">
        <name>Mg(2+)</name>
        <dbReference type="ChEBI" id="CHEBI:18420"/>
    </cofactor>
</comment>
<evidence type="ECO:0000256" key="13">
    <source>
        <dbReference type="ARBA" id="ARBA00022887"/>
    </source>
</evidence>
<dbReference type="NCBIfam" id="TIGR00243">
    <property type="entry name" value="Dxr"/>
    <property type="match status" value="1"/>
</dbReference>
<organism evidence="22 23">
    <name type="scientific">Chrysophaeum taylorii</name>
    <dbReference type="NCBI Taxonomy" id="2483200"/>
    <lineage>
        <taxon>Eukaryota</taxon>
        <taxon>Sar</taxon>
        <taxon>Stramenopiles</taxon>
        <taxon>Ochrophyta</taxon>
        <taxon>Pelagophyceae</taxon>
        <taxon>Pelagomonadales</taxon>
        <taxon>Pelagomonadaceae</taxon>
        <taxon>Chrysophaeum</taxon>
    </lineage>
</organism>
<comment type="subcellular location">
    <subcellularLocation>
        <location evidence="3">Plastid</location>
        <location evidence="3">Apicoplast</location>
    </subcellularLocation>
</comment>
<keyword evidence="16" id="KW-0414">Isoprene biosynthesis</keyword>
<reference evidence="22" key="1">
    <citation type="submission" date="2023-01" db="EMBL/GenBank/DDBJ databases">
        <title>Metagenome sequencing of chrysophaentin producing Chrysophaeum taylorii.</title>
        <authorList>
            <person name="Davison J."/>
            <person name="Bewley C."/>
        </authorList>
    </citation>
    <scope>NUCLEOTIDE SEQUENCE</scope>
    <source>
        <strain evidence="22">NIES-1699</strain>
    </source>
</reference>
<dbReference type="GO" id="GO:0008236">
    <property type="term" value="F:serine-type peptidase activity"/>
    <property type="evidence" value="ECO:0007669"/>
    <property type="project" value="UniProtKB-KW"/>
</dbReference>
<evidence type="ECO:0000313" key="22">
    <source>
        <dbReference type="EMBL" id="KAJ8608247.1"/>
    </source>
</evidence>
<dbReference type="InterPro" id="IPR026877">
    <property type="entry name" value="DXPR_C"/>
</dbReference>
<dbReference type="Gene3D" id="3.40.50.720">
    <property type="entry name" value="NAD(P)-binding Rossmann-like Domain"/>
    <property type="match status" value="1"/>
</dbReference>
<evidence type="ECO:0000256" key="5">
    <source>
        <dbReference type="ARBA" id="ARBA00006534"/>
    </source>
</evidence>
<feature type="domain" description="1-deoxy-D-xylulose 5-phosphate reductoisomerase N-terminal" evidence="19">
    <location>
        <begin position="275"/>
        <end position="403"/>
    </location>
</feature>
<evidence type="ECO:0000256" key="15">
    <source>
        <dbReference type="ARBA" id="ARBA00023211"/>
    </source>
</evidence>
<evidence type="ECO:0000259" key="19">
    <source>
        <dbReference type="Pfam" id="PF02670"/>
    </source>
</evidence>
<keyword evidence="8" id="KW-0645">Protease</keyword>
<evidence type="ECO:0000259" key="20">
    <source>
        <dbReference type="Pfam" id="PF08436"/>
    </source>
</evidence>
<comment type="cofactor">
    <cofactor evidence="1">
        <name>Mn(2+)</name>
        <dbReference type="ChEBI" id="CHEBI:29035"/>
    </cofactor>
</comment>
<dbReference type="SUPFAM" id="SSF69055">
    <property type="entry name" value="1-deoxy-D-xylulose-5-phosphate reductoisomerase, C-terminal domain"/>
    <property type="match status" value="1"/>
</dbReference>
<dbReference type="Proteomes" id="UP001230188">
    <property type="component" value="Unassembled WGS sequence"/>
</dbReference>
<evidence type="ECO:0000256" key="4">
    <source>
        <dbReference type="ARBA" id="ARBA00005094"/>
    </source>
</evidence>
<protein>
    <recommendedName>
        <fullName evidence="18">1-deoxy-D-xylulose 5-phosphate reductoisomerase, apicoplastic</fullName>
        <ecNumber evidence="7">1.1.1.267</ecNumber>
    </recommendedName>
</protein>
<evidence type="ECO:0000256" key="17">
    <source>
        <dbReference type="ARBA" id="ARBA00048543"/>
    </source>
</evidence>
<dbReference type="InterPro" id="IPR029062">
    <property type="entry name" value="Class_I_gatase-like"/>
</dbReference>
<dbReference type="GO" id="GO:0006508">
    <property type="term" value="P:proteolysis"/>
    <property type="evidence" value="ECO:0007669"/>
    <property type="project" value="UniProtKB-KW"/>
</dbReference>
<gene>
    <name evidence="22" type="ORF">CTAYLR_009479</name>
</gene>
<keyword evidence="13" id="KW-0934">Plastid</keyword>
<dbReference type="InterPro" id="IPR013644">
    <property type="entry name" value="DXP_reductoisomerase_C"/>
</dbReference>
<dbReference type="AlphaFoldDB" id="A0AAD7XRU7"/>
<keyword evidence="15" id="KW-0464">Manganese</keyword>
<feature type="domain" description="DXP reductoisomerase C-terminal" evidence="21">
    <location>
        <begin position="537"/>
        <end position="659"/>
    </location>
</feature>
<evidence type="ECO:0000256" key="8">
    <source>
        <dbReference type="ARBA" id="ARBA00022670"/>
    </source>
</evidence>
<dbReference type="GO" id="GO:0070402">
    <property type="term" value="F:NADPH binding"/>
    <property type="evidence" value="ECO:0007669"/>
    <property type="project" value="InterPro"/>
</dbReference>
<evidence type="ECO:0000256" key="10">
    <source>
        <dbReference type="ARBA" id="ARBA00022801"/>
    </source>
</evidence>
<dbReference type="SUPFAM" id="SSF52317">
    <property type="entry name" value="Class I glutamine amidotransferase-like"/>
    <property type="match status" value="1"/>
</dbReference>
<dbReference type="EMBL" id="JAQMWT010000178">
    <property type="protein sequence ID" value="KAJ8608247.1"/>
    <property type="molecule type" value="Genomic_DNA"/>
</dbReference>
<dbReference type="Pfam" id="PF13288">
    <property type="entry name" value="DXPR_C"/>
    <property type="match status" value="1"/>
</dbReference>
<comment type="catalytic activity">
    <reaction evidence="17">
        <text>2-C-methyl-D-erythritol 4-phosphate + NADP(+) = 1-deoxy-D-xylulose 5-phosphate + NADPH + H(+)</text>
        <dbReference type="Rhea" id="RHEA:13717"/>
        <dbReference type="ChEBI" id="CHEBI:15378"/>
        <dbReference type="ChEBI" id="CHEBI:57783"/>
        <dbReference type="ChEBI" id="CHEBI:57792"/>
        <dbReference type="ChEBI" id="CHEBI:58262"/>
        <dbReference type="ChEBI" id="CHEBI:58349"/>
        <dbReference type="EC" id="1.1.1.267"/>
    </reaction>
    <physiologicalReaction direction="right-to-left" evidence="17">
        <dbReference type="Rhea" id="RHEA:13719"/>
    </physiologicalReaction>
</comment>
<dbReference type="SUPFAM" id="SSF51735">
    <property type="entry name" value="NAD(P)-binding Rossmann-fold domains"/>
    <property type="match status" value="1"/>
</dbReference>
<keyword evidence="23" id="KW-1185">Reference proteome</keyword>
<evidence type="ECO:0000256" key="18">
    <source>
        <dbReference type="ARBA" id="ARBA00073770"/>
    </source>
</evidence>
<keyword evidence="9" id="KW-0479">Metal-binding</keyword>
<dbReference type="Pfam" id="PF03575">
    <property type="entry name" value="Peptidase_S51"/>
    <property type="match status" value="1"/>
</dbReference>
<dbReference type="InterPro" id="IPR005320">
    <property type="entry name" value="Peptidase_S51"/>
</dbReference>
<dbReference type="NCBIfam" id="NF009114">
    <property type="entry name" value="PRK12464.1"/>
    <property type="match status" value="1"/>
</dbReference>
<proteinExistence type="inferred from homology"/>
<evidence type="ECO:0000256" key="12">
    <source>
        <dbReference type="ARBA" id="ARBA00022857"/>
    </source>
</evidence>
<keyword evidence="13" id="KW-0933">Apicoplast</keyword>
<keyword evidence="14" id="KW-0560">Oxidoreductase</keyword>
<evidence type="ECO:0000256" key="7">
    <source>
        <dbReference type="ARBA" id="ARBA00012366"/>
    </source>
</evidence>
<dbReference type="InterPro" id="IPR036291">
    <property type="entry name" value="NAD(P)-bd_dom_sf"/>
</dbReference>
<evidence type="ECO:0000256" key="9">
    <source>
        <dbReference type="ARBA" id="ARBA00022723"/>
    </source>
</evidence>
<dbReference type="InterPro" id="IPR036169">
    <property type="entry name" value="DXPR_C_sf"/>
</dbReference>
<comment type="caution">
    <text evidence="22">The sequence shown here is derived from an EMBL/GenBank/DDBJ whole genome shotgun (WGS) entry which is preliminary data.</text>
</comment>
<comment type="pathway">
    <text evidence="4">Isoprenoid biosynthesis; isopentenyl diphosphate biosynthesis via DXP pathway; isopentenyl diphosphate from 1-deoxy-D-xylulose 5-phosphate: step 1/6.</text>
</comment>
<evidence type="ECO:0000256" key="11">
    <source>
        <dbReference type="ARBA" id="ARBA00022825"/>
    </source>
</evidence>
<dbReference type="EC" id="1.1.1.267" evidence="7"/>
<dbReference type="SUPFAM" id="SSF55347">
    <property type="entry name" value="Glyceraldehyde-3-phosphate dehydrogenase-like, C-terminal domain"/>
    <property type="match status" value="1"/>
</dbReference>